<dbReference type="PANTHER" id="PTHR30461:SF26">
    <property type="entry name" value="RESOLVASE HOMOLOG YNEB"/>
    <property type="match status" value="1"/>
</dbReference>
<dbReference type="InterPro" id="IPR050639">
    <property type="entry name" value="SSR_resolvase"/>
</dbReference>
<dbReference type="EMBL" id="QVEV01000026">
    <property type="protein sequence ID" value="RGC13929.1"/>
    <property type="molecule type" value="Genomic_DNA"/>
</dbReference>
<proteinExistence type="inferred from homology"/>
<dbReference type="OrthoDB" id="9797501at2"/>
<evidence type="ECO:0000256" key="1">
    <source>
        <dbReference type="ARBA" id="ARBA00009913"/>
    </source>
</evidence>
<feature type="domain" description="Resolvase/invertase-type recombinase catalytic" evidence="2">
    <location>
        <begin position="1"/>
        <end position="146"/>
    </location>
</feature>
<dbReference type="AlphaFoldDB" id="A0A3E2VSX7"/>
<dbReference type="Pfam" id="PF00239">
    <property type="entry name" value="Resolvase"/>
    <property type="match status" value="1"/>
</dbReference>
<dbReference type="RefSeq" id="WP_117443986.1">
    <property type="nucleotide sequence ID" value="NZ_JAJFEN010000006.1"/>
</dbReference>
<evidence type="ECO:0000313" key="4">
    <source>
        <dbReference type="Proteomes" id="UP000260025"/>
    </source>
</evidence>
<dbReference type="GO" id="GO:0003677">
    <property type="term" value="F:DNA binding"/>
    <property type="evidence" value="ECO:0007669"/>
    <property type="project" value="InterPro"/>
</dbReference>
<protein>
    <submittedName>
        <fullName evidence="3">Recombinase family protein</fullName>
    </submittedName>
</protein>
<dbReference type="PROSITE" id="PS51736">
    <property type="entry name" value="RECOMBINASES_3"/>
    <property type="match status" value="1"/>
</dbReference>
<reference evidence="3 4" key="1">
    <citation type="submission" date="2018-08" db="EMBL/GenBank/DDBJ databases">
        <title>A genome reference for cultivated species of the human gut microbiota.</title>
        <authorList>
            <person name="Zou Y."/>
            <person name="Xue W."/>
            <person name="Luo G."/>
        </authorList>
    </citation>
    <scope>NUCLEOTIDE SEQUENCE [LARGE SCALE GENOMIC DNA]</scope>
    <source>
        <strain evidence="3 4">OF01-2LB</strain>
    </source>
</reference>
<dbReference type="PANTHER" id="PTHR30461">
    <property type="entry name" value="DNA-INVERTASE FROM LAMBDOID PROPHAGE"/>
    <property type="match status" value="1"/>
</dbReference>
<evidence type="ECO:0000313" key="3">
    <source>
        <dbReference type="EMBL" id="RGC13929.1"/>
    </source>
</evidence>
<dbReference type="CDD" id="cd03768">
    <property type="entry name" value="SR_ResInv"/>
    <property type="match status" value="1"/>
</dbReference>
<sequence>MEYGYARVSAKDQNLDRQILSLMDAGVSKNNIFIEKVSGKNFERKQYKKLLNQIQKGDVIFIKSIDRLGRDYLEIMDQWRLINRVKEVDIVVLDFDLLDTRQYISGLTGQFITHLVLQILSYVAQIERENILIRQSEGIACAKRKGVKFGRPKKPMPENFEEIYRDWRNCRISMREASRRLSTNPTLFSRWVNDFEESLATEHE</sequence>
<name>A0A3E2VSX7_CLOIN</name>
<dbReference type="SMART" id="SM00857">
    <property type="entry name" value="Resolvase"/>
    <property type="match status" value="1"/>
</dbReference>
<accession>A0A3E2VSX7</accession>
<dbReference type="InterPro" id="IPR036162">
    <property type="entry name" value="Resolvase-like_N_sf"/>
</dbReference>
<gene>
    <name evidence="3" type="ORF">DXA38_15665</name>
</gene>
<comment type="similarity">
    <text evidence="1">Belongs to the site-specific recombinase resolvase family.</text>
</comment>
<dbReference type="InterPro" id="IPR006119">
    <property type="entry name" value="Resolv_N"/>
</dbReference>
<organism evidence="3 4">
    <name type="scientific">Clostridium innocuum</name>
    <dbReference type="NCBI Taxonomy" id="1522"/>
    <lineage>
        <taxon>Bacteria</taxon>
        <taxon>Bacillati</taxon>
        <taxon>Bacillota</taxon>
        <taxon>Clostridia</taxon>
        <taxon>Eubacteriales</taxon>
        <taxon>Clostridiaceae</taxon>
        <taxon>Clostridium</taxon>
    </lineage>
</organism>
<comment type="caution">
    <text evidence="3">The sequence shown here is derived from an EMBL/GenBank/DDBJ whole genome shotgun (WGS) entry which is preliminary data.</text>
</comment>
<evidence type="ECO:0000259" key="2">
    <source>
        <dbReference type="PROSITE" id="PS51736"/>
    </source>
</evidence>
<dbReference type="GO" id="GO:0000150">
    <property type="term" value="F:DNA strand exchange activity"/>
    <property type="evidence" value="ECO:0007669"/>
    <property type="project" value="InterPro"/>
</dbReference>
<dbReference type="SUPFAM" id="SSF53041">
    <property type="entry name" value="Resolvase-like"/>
    <property type="match status" value="1"/>
</dbReference>
<dbReference type="Gene3D" id="3.40.50.1390">
    <property type="entry name" value="Resolvase, N-terminal catalytic domain"/>
    <property type="match status" value="1"/>
</dbReference>
<dbReference type="Proteomes" id="UP000260025">
    <property type="component" value="Unassembled WGS sequence"/>
</dbReference>